<dbReference type="Pfam" id="PF00419">
    <property type="entry name" value="Fimbrial"/>
    <property type="match status" value="1"/>
</dbReference>
<evidence type="ECO:0000313" key="7">
    <source>
        <dbReference type="EMBL" id="UTZ35156.1"/>
    </source>
</evidence>
<keyword evidence="3 5" id="KW-0732">Signal</keyword>
<protein>
    <submittedName>
        <fullName evidence="8">Fimbrial protein</fullName>
    </submittedName>
</protein>
<feature type="chain" id="PRO_5045034180" evidence="5">
    <location>
        <begin position="21"/>
        <end position="313"/>
    </location>
</feature>
<evidence type="ECO:0000256" key="3">
    <source>
        <dbReference type="ARBA" id="ARBA00022729"/>
    </source>
</evidence>
<evidence type="ECO:0000256" key="5">
    <source>
        <dbReference type="SAM" id="SignalP"/>
    </source>
</evidence>
<comment type="subcellular location">
    <subcellularLocation>
        <location evidence="1">Fimbrium</location>
    </subcellularLocation>
</comment>
<dbReference type="EMBL" id="CP050474">
    <property type="protein sequence ID" value="UTZ35156.1"/>
    <property type="molecule type" value="Genomic_DNA"/>
</dbReference>
<keyword evidence="8" id="KW-0614">Plasmid</keyword>
<evidence type="ECO:0000256" key="1">
    <source>
        <dbReference type="ARBA" id="ARBA00004561"/>
    </source>
</evidence>
<dbReference type="Gene3D" id="2.60.40.3310">
    <property type="match status" value="1"/>
</dbReference>
<dbReference type="RefSeq" id="WP_255905507.1">
    <property type="nucleotide sequence ID" value="NZ_CP050466.1"/>
</dbReference>
<dbReference type="InterPro" id="IPR050263">
    <property type="entry name" value="Bact_Fimbrial_Adh_Pro"/>
</dbReference>
<dbReference type="Proteomes" id="UP001059912">
    <property type="component" value="Plasmid unnamed3"/>
</dbReference>
<dbReference type="Gene3D" id="2.60.40.1090">
    <property type="entry name" value="Fimbrial-type adhesion domain"/>
    <property type="match status" value="1"/>
</dbReference>
<evidence type="ECO:0000313" key="9">
    <source>
        <dbReference type="Proteomes" id="UP001059912"/>
    </source>
</evidence>
<evidence type="ECO:0000313" key="8">
    <source>
        <dbReference type="EMBL" id="UTZ35221.1"/>
    </source>
</evidence>
<evidence type="ECO:0000259" key="6">
    <source>
        <dbReference type="Pfam" id="PF00419"/>
    </source>
</evidence>
<gene>
    <name evidence="7" type="ORF">HB762_28235</name>
    <name evidence="8" type="ORF">HB762_28640</name>
</gene>
<feature type="domain" description="Fimbrial-type adhesion" evidence="6">
    <location>
        <begin position="173"/>
        <end position="312"/>
    </location>
</feature>
<dbReference type="InterPro" id="IPR008966">
    <property type="entry name" value="Adhesion_dom_sf"/>
</dbReference>
<evidence type="ECO:0000256" key="2">
    <source>
        <dbReference type="ARBA" id="ARBA00006671"/>
    </source>
</evidence>
<feature type="signal peptide" evidence="5">
    <location>
        <begin position="1"/>
        <end position="20"/>
    </location>
</feature>
<dbReference type="SUPFAM" id="SSF49401">
    <property type="entry name" value="Bacterial adhesins"/>
    <property type="match status" value="1"/>
</dbReference>
<dbReference type="PANTHER" id="PTHR33420">
    <property type="entry name" value="FIMBRIAL SUBUNIT ELFA-RELATED"/>
    <property type="match status" value="1"/>
</dbReference>
<reference evidence="8" key="1">
    <citation type="submission" date="2020-03" db="EMBL/GenBank/DDBJ databases">
        <title>Five strains of Vibrio campbellii isolated from Mariana Trench.</title>
        <authorList>
            <person name="Liang J."/>
            <person name="Zhang X.-H."/>
        </authorList>
    </citation>
    <scope>NUCLEOTIDE SEQUENCE</scope>
    <source>
        <strain evidence="8">LJC013</strain>
        <plasmid evidence="8">unnamed3</plasmid>
    </source>
</reference>
<accession>A0ABY5IQT6</accession>
<evidence type="ECO:0000256" key="4">
    <source>
        <dbReference type="ARBA" id="ARBA00023263"/>
    </source>
</evidence>
<dbReference type="EMBL" id="CP050474">
    <property type="protein sequence ID" value="UTZ35221.1"/>
    <property type="molecule type" value="Genomic_DNA"/>
</dbReference>
<keyword evidence="4" id="KW-0281">Fimbrium</keyword>
<organism evidence="8 9">
    <name type="scientific">Vibrio campbellii</name>
    <dbReference type="NCBI Taxonomy" id="680"/>
    <lineage>
        <taxon>Bacteria</taxon>
        <taxon>Pseudomonadati</taxon>
        <taxon>Pseudomonadota</taxon>
        <taxon>Gammaproteobacteria</taxon>
        <taxon>Vibrionales</taxon>
        <taxon>Vibrionaceae</taxon>
        <taxon>Vibrio</taxon>
    </lineage>
</organism>
<keyword evidence="9" id="KW-1185">Reference proteome</keyword>
<dbReference type="InterPro" id="IPR000259">
    <property type="entry name" value="Adhesion_dom_fimbrial"/>
</dbReference>
<dbReference type="PANTHER" id="PTHR33420:SF3">
    <property type="entry name" value="FIMBRIAL SUBUNIT ELFA"/>
    <property type="match status" value="1"/>
</dbReference>
<name>A0ABY5IQT6_9VIBR</name>
<comment type="similarity">
    <text evidence="2">Belongs to the fimbrial protein family.</text>
</comment>
<geneLocation type="plasmid" evidence="8 9">
    <name>unnamed3</name>
</geneLocation>
<proteinExistence type="inferred from homology"/>
<sequence>MKYKICLIIIFSVFSWNANASLTCNVNKNMGDTFDFQQLVIPNNAVVGQTLARITQPGRDNTPLVTAGILGCTLRFTSDMPVWNGDNQVFVSEQPGIGFKVETNRIFYSYPPTEIRLKSNESFTDESTTVYLIKIGDINPTSHHKLGSVDVQPKSGGGSFSAFHVNITNFGFVKTTCEVEPNSKGVNVSLGTFNTGTLQSAGGLSSPVPFSLVLNCPRSGPSVASVTFDGQKDPFDETLLALNPDPRVAKGLAVRINDEDGTKIPLSNPSATKSLVNGKLNELHFSAQYQIITGQNLKPGIANATASFTVNYN</sequence>
<dbReference type="InterPro" id="IPR036937">
    <property type="entry name" value="Adhesion_dom_fimbrial_sf"/>
</dbReference>